<sequence length="299" mass="32433">MSKIGVHSFVWSAGSSKDEIERTLARSHELGFKLVEFSYLDPEQVDVKWLASRIRELGLDVAVSMGLPADGDISSDDPSVVANGEAILDRAVALVRDLGGSKLAGILSSAHGKQEHALSRKGWDQSVGTLSKVADRAKAAGVTLNLEIVNRFESNMLNTAAQGLAYIRDTGASNVFLHLDTFHMNIEEADVGLAIRNASDKIGYVHIGESHRGYLGTGNIDFASIFDALVAIGWNDFVTFESFSTTIVDKDLSLKTAIWRNLWQDNVALAKHARTFIELGMETARLKADLVKAAHLPTA</sequence>
<comment type="caution">
    <text evidence="3">The sequence shown here is derived from an EMBL/GenBank/DDBJ whole genome shotgun (WGS) entry which is preliminary data.</text>
</comment>
<dbReference type="AlphaFoldDB" id="A0A7W6CP88"/>
<feature type="domain" description="Xylose isomerase-like TIM barrel" evidence="2">
    <location>
        <begin position="25"/>
        <end position="249"/>
    </location>
</feature>
<dbReference type="Gene3D" id="3.20.20.150">
    <property type="entry name" value="Divalent-metal-dependent TIM barrel enzymes"/>
    <property type="match status" value="1"/>
</dbReference>
<accession>A0A7W6CP88</accession>
<gene>
    <name evidence="3" type="ORF">GGQ67_000115</name>
</gene>
<dbReference type="SUPFAM" id="SSF51658">
    <property type="entry name" value="Xylose isomerase-like"/>
    <property type="match status" value="1"/>
</dbReference>
<dbReference type="InterPro" id="IPR036237">
    <property type="entry name" value="Xyl_isomerase-like_sf"/>
</dbReference>
<dbReference type="InterPro" id="IPR013022">
    <property type="entry name" value="Xyl_isomerase-like_TIM-brl"/>
</dbReference>
<keyword evidence="4" id="KW-1185">Reference proteome</keyword>
<evidence type="ECO:0000313" key="3">
    <source>
        <dbReference type="EMBL" id="MBB3962497.1"/>
    </source>
</evidence>
<dbReference type="EMBL" id="JACIDW010000001">
    <property type="protein sequence ID" value="MBB3962497.1"/>
    <property type="molecule type" value="Genomic_DNA"/>
</dbReference>
<dbReference type="PANTHER" id="PTHR43489">
    <property type="entry name" value="ISOMERASE"/>
    <property type="match status" value="1"/>
</dbReference>
<evidence type="ECO:0000259" key="2">
    <source>
        <dbReference type="Pfam" id="PF01261"/>
    </source>
</evidence>
<organism evidence="3 4">
    <name type="scientific">Rhizobium metallidurans</name>
    <dbReference type="NCBI Taxonomy" id="1265931"/>
    <lineage>
        <taxon>Bacteria</taxon>
        <taxon>Pseudomonadati</taxon>
        <taxon>Pseudomonadota</taxon>
        <taxon>Alphaproteobacteria</taxon>
        <taxon>Hyphomicrobiales</taxon>
        <taxon>Rhizobiaceae</taxon>
        <taxon>Rhizobium/Agrobacterium group</taxon>
        <taxon>Rhizobium</taxon>
    </lineage>
</organism>
<dbReference type="RefSeq" id="WP_183898242.1">
    <property type="nucleotide sequence ID" value="NZ_JACIDW010000001.1"/>
</dbReference>
<reference evidence="3 4" key="1">
    <citation type="submission" date="2020-08" db="EMBL/GenBank/DDBJ databases">
        <title>Genomic Encyclopedia of Type Strains, Phase IV (KMG-IV): sequencing the most valuable type-strain genomes for metagenomic binning, comparative biology and taxonomic classification.</title>
        <authorList>
            <person name="Goeker M."/>
        </authorList>
    </citation>
    <scope>NUCLEOTIDE SEQUENCE [LARGE SCALE GENOMIC DNA]</scope>
    <source>
        <strain evidence="3 4">DSM 26575</strain>
    </source>
</reference>
<evidence type="ECO:0000256" key="1">
    <source>
        <dbReference type="ARBA" id="ARBA00023235"/>
    </source>
</evidence>
<keyword evidence="1 3" id="KW-0413">Isomerase</keyword>
<dbReference type="Proteomes" id="UP000582090">
    <property type="component" value="Unassembled WGS sequence"/>
</dbReference>
<evidence type="ECO:0000313" key="4">
    <source>
        <dbReference type="Proteomes" id="UP000582090"/>
    </source>
</evidence>
<dbReference type="EC" id="5.1.3.31" evidence="3"/>
<protein>
    <submittedName>
        <fullName evidence="3">D-psicose/D-tagatose/L-ribulose 3-epimerase</fullName>
        <ecNumber evidence="3">5.1.3.30</ecNumber>
        <ecNumber evidence="3">5.1.3.31</ecNumber>
    </submittedName>
</protein>
<dbReference type="GO" id="GO:0016853">
    <property type="term" value="F:isomerase activity"/>
    <property type="evidence" value="ECO:0007669"/>
    <property type="project" value="UniProtKB-KW"/>
</dbReference>
<dbReference type="PANTHER" id="PTHR43489:SF7">
    <property type="entry name" value="3-DEHYDRO-D-GULOSIDE 4-EPIMERASE-RELATED"/>
    <property type="match status" value="1"/>
</dbReference>
<dbReference type="EC" id="5.1.3.30" evidence="3"/>
<name>A0A7W6CP88_9HYPH</name>
<proteinExistence type="predicted"/>
<dbReference type="Pfam" id="PF01261">
    <property type="entry name" value="AP_endonuc_2"/>
    <property type="match status" value="1"/>
</dbReference>
<dbReference type="InterPro" id="IPR050417">
    <property type="entry name" value="Sugar_Epim/Isomerase"/>
</dbReference>